<proteinExistence type="inferred from homology"/>
<dbReference type="PANTHER" id="PTHR34583">
    <property type="entry name" value="ANTIPORTER SUBUNIT MNHC2-RELATED"/>
    <property type="match status" value="1"/>
</dbReference>
<dbReference type="Proteomes" id="UP000035036">
    <property type="component" value="Chromosome"/>
</dbReference>
<dbReference type="AlphaFoldDB" id="A0A0B5FPQ2"/>
<accession>A0A0B5FPQ2</accession>
<dbReference type="PANTHER" id="PTHR34583:SF3">
    <property type="entry name" value="MULTISUBUNIT SODIUM_HYDROGEN ANTIPORTER, MNHC SUBUNIT"/>
    <property type="match status" value="1"/>
</dbReference>
<dbReference type="InterPro" id="IPR050601">
    <property type="entry name" value="CPA3_antiporter_subunitC"/>
</dbReference>
<keyword evidence="3 6" id="KW-0812">Transmembrane</keyword>
<evidence type="ECO:0000256" key="1">
    <source>
        <dbReference type="ARBA" id="ARBA00004141"/>
    </source>
</evidence>
<evidence type="ECO:0000256" key="5">
    <source>
        <dbReference type="ARBA" id="ARBA00023136"/>
    </source>
</evidence>
<evidence type="ECO:0000256" key="6">
    <source>
        <dbReference type="SAM" id="Phobius"/>
    </source>
</evidence>
<dbReference type="STRING" id="483547.GSUB_01760"/>
<dbReference type="Gene3D" id="1.10.287.3510">
    <property type="match status" value="1"/>
</dbReference>
<dbReference type="GO" id="GO:0016020">
    <property type="term" value="C:membrane"/>
    <property type="evidence" value="ECO:0007669"/>
    <property type="project" value="UniProtKB-SubCell"/>
</dbReference>
<evidence type="ECO:0000313" key="8">
    <source>
        <dbReference type="Proteomes" id="UP000035036"/>
    </source>
</evidence>
<comment type="subcellular location">
    <subcellularLocation>
        <location evidence="1">Membrane</location>
        <topology evidence="1">Multi-pass membrane protein</topology>
    </subcellularLocation>
</comment>
<comment type="similarity">
    <text evidence="2">Belongs to the CPA3 antiporters (TC 2.A.63) subunit C family.</text>
</comment>
<reference evidence="7 8" key="1">
    <citation type="journal article" date="2015" name="Genome Announc.">
        <title>Genomes of Geoalkalibacter ferrihydriticus Z-0531T and Geoalkalibacter subterraneus Red1T, Two Haloalkaliphilic Metal-Reducing Deltaproteobacteria.</title>
        <authorList>
            <person name="Badalamenti J.P."/>
            <person name="Krajmalnik-Brown R."/>
            <person name="Torres C.I."/>
            <person name="Bond D.R."/>
        </authorList>
    </citation>
    <scope>NUCLEOTIDE SEQUENCE [LARGE SCALE GENOMIC DNA]</scope>
    <source>
        <strain evidence="7 8">Red1</strain>
    </source>
</reference>
<dbReference type="KEGG" id="gsb:GSUB_01760"/>
<evidence type="ECO:0008006" key="9">
    <source>
        <dbReference type="Google" id="ProtNLM"/>
    </source>
</evidence>
<dbReference type="OrthoDB" id="9799219at2"/>
<dbReference type="EMBL" id="CP010311">
    <property type="protein sequence ID" value="AJF05551.1"/>
    <property type="molecule type" value="Genomic_DNA"/>
</dbReference>
<gene>
    <name evidence="7" type="ORF">GSUB_01760</name>
</gene>
<feature type="transmembrane region" description="Helical" evidence="6">
    <location>
        <begin position="64"/>
        <end position="85"/>
    </location>
</feature>
<name>A0A0B5FPQ2_9BACT</name>
<sequence length="104" mass="10893">MNTGPGFVIAGFLLFLLGVHGVFVREHLLRKILAANIMGSGVFMVFLALGHGGTSSAPDPVPQAMVLTGIVVAVAFSAVAVVLAVRIQQTHGRPYLPRGGEEEK</sequence>
<feature type="transmembrane region" description="Helical" evidence="6">
    <location>
        <begin position="6"/>
        <end position="25"/>
    </location>
</feature>
<protein>
    <recommendedName>
        <fullName evidence="9">NADH-ubiquinone oxidoreductase subunit 4L</fullName>
    </recommendedName>
</protein>
<organism evidence="7 8">
    <name type="scientific">Geoalkalibacter subterraneus</name>
    <dbReference type="NCBI Taxonomy" id="483547"/>
    <lineage>
        <taxon>Bacteria</taxon>
        <taxon>Pseudomonadati</taxon>
        <taxon>Thermodesulfobacteriota</taxon>
        <taxon>Desulfuromonadia</taxon>
        <taxon>Desulfuromonadales</taxon>
        <taxon>Geoalkalibacteraceae</taxon>
        <taxon>Geoalkalibacter</taxon>
    </lineage>
</organism>
<evidence type="ECO:0000256" key="4">
    <source>
        <dbReference type="ARBA" id="ARBA00022989"/>
    </source>
</evidence>
<keyword evidence="4 6" id="KW-1133">Transmembrane helix</keyword>
<dbReference type="Pfam" id="PF00420">
    <property type="entry name" value="Oxidored_q2"/>
    <property type="match status" value="1"/>
</dbReference>
<dbReference type="InterPro" id="IPR039428">
    <property type="entry name" value="NUOK/Mnh_C1-like"/>
</dbReference>
<keyword evidence="8" id="KW-1185">Reference proteome</keyword>
<evidence type="ECO:0000256" key="3">
    <source>
        <dbReference type="ARBA" id="ARBA00022692"/>
    </source>
</evidence>
<evidence type="ECO:0000313" key="7">
    <source>
        <dbReference type="EMBL" id="AJF05551.1"/>
    </source>
</evidence>
<evidence type="ECO:0000256" key="2">
    <source>
        <dbReference type="ARBA" id="ARBA00010388"/>
    </source>
</evidence>
<keyword evidence="5 6" id="KW-0472">Membrane</keyword>
<dbReference type="HOGENOM" id="CLU_082058_4_0_7"/>
<feature type="transmembrane region" description="Helical" evidence="6">
    <location>
        <begin position="32"/>
        <end position="52"/>
    </location>
</feature>
<dbReference type="RefSeq" id="WP_040198922.1">
    <property type="nucleotide sequence ID" value="NZ_CP010311.1"/>
</dbReference>